<dbReference type="Gene3D" id="4.10.60.10">
    <property type="entry name" value="Zinc finger, CCHC-type"/>
    <property type="match status" value="8"/>
</dbReference>
<keyword evidence="1" id="KW-0479">Metal-binding</keyword>
<keyword evidence="1" id="KW-0862">Zinc</keyword>
<dbReference type="Proteomes" id="UP000326759">
    <property type="component" value="Unassembled WGS sequence"/>
</dbReference>
<dbReference type="SUPFAM" id="SSF57756">
    <property type="entry name" value="Retrovirus zinc finger-like domains"/>
    <property type="match status" value="4"/>
</dbReference>
<feature type="domain" description="CCHC-type" evidence="3">
    <location>
        <begin position="371"/>
        <end position="387"/>
    </location>
</feature>
<feature type="domain" description="CCHC-type" evidence="3">
    <location>
        <begin position="306"/>
        <end position="322"/>
    </location>
</feature>
<keyword evidence="5" id="KW-1185">Reference proteome</keyword>
<dbReference type="PANTHER" id="PTHR23002">
    <property type="entry name" value="ZINC FINGER CCHC DOMAIN CONTAINING PROTEIN"/>
    <property type="match status" value="1"/>
</dbReference>
<dbReference type="EMBL" id="SEYY01020933">
    <property type="protein sequence ID" value="KAB7496897.1"/>
    <property type="molecule type" value="Genomic_DNA"/>
</dbReference>
<feature type="domain" description="CCHC-type" evidence="3">
    <location>
        <begin position="278"/>
        <end position="293"/>
    </location>
</feature>
<dbReference type="InterPro" id="IPR051714">
    <property type="entry name" value="Znf_CCHC_NABP"/>
</dbReference>
<comment type="caution">
    <text evidence="4">The sequence shown here is derived from an EMBL/GenBank/DDBJ whole genome shotgun (WGS) entry which is preliminary data.</text>
</comment>
<name>A0A5N5SSA5_9CRUS</name>
<evidence type="ECO:0000313" key="4">
    <source>
        <dbReference type="EMBL" id="KAB7496897.1"/>
    </source>
</evidence>
<keyword evidence="4" id="KW-0238">DNA-binding</keyword>
<evidence type="ECO:0000256" key="2">
    <source>
        <dbReference type="SAM" id="MobiDB-lite"/>
    </source>
</evidence>
<feature type="domain" description="CCHC-type" evidence="3">
    <location>
        <begin position="334"/>
        <end position="350"/>
    </location>
</feature>
<feature type="compositionally biased region" description="Polar residues" evidence="2">
    <location>
        <begin position="1"/>
        <end position="12"/>
    </location>
</feature>
<dbReference type="AlphaFoldDB" id="A0A5N5SSA5"/>
<dbReference type="Pfam" id="PF00098">
    <property type="entry name" value="zf-CCHC"/>
    <property type="match status" value="8"/>
</dbReference>
<feature type="domain" description="CCHC-type" evidence="3">
    <location>
        <begin position="399"/>
        <end position="415"/>
    </location>
</feature>
<dbReference type="GO" id="GO:0008270">
    <property type="term" value="F:zinc ion binding"/>
    <property type="evidence" value="ECO:0007669"/>
    <property type="project" value="UniProtKB-KW"/>
</dbReference>
<feature type="compositionally biased region" description="Basic and acidic residues" evidence="2">
    <location>
        <begin position="35"/>
        <end position="56"/>
    </location>
</feature>
<accession>A0A5N5SSA5</accession>
<feature type="domain" description="CCHC-type" evidence="3">
    <location>
        <begin position="455"/>
        <end position="471"/>
    </location>
</feature>
<dbReference type="GO" id="GO:0003677">
    <property type="term" value="F:DNA binding"/>
    <property type="evidence" value="ECO:0007669"/>
    <property type="project" value="UniProtKB-KW"/>
</dbReference>
<reference evidence="4 5" key="1">
    <citation type="journal article" date="2019" name="PLoS Biol.">
        <title>Sex chromosomes control vertical transmission of feminizing Wolbachia symbionts in an isopod.</title>
        <authorList>
            <person name="Becking T."/>
            <person name="Chebbi M.A."/>
            <person name="Giraud I."/>
            <person name="Moumen B."/>
            <person name="Laverre T."/>
            <person name="Caubet Y."/>
            <person name="Peccoud J."/>
            <person name="Gilbert C."/>
            <person name="Cordaux R."/>
        </authorList>
    </citation>
    <scope>NUCLEOTIDE SEQUENCE [LARGE SCALE GENOMIC DNA]</scope>
    <source>
        <strain evidence="4">ANa2</strain>
        <tissue evidence="4">Whole body excluding digestive tract and cuticle</tissue>
    </source>
</reference>
<protein>
    <submittedName>
        <fullName evidence="4">DNA-binding protein HEXBP</fullName>
    </submittedName>
</protein>
<keyword evidence="1" id="KW-0863">Zinc-finger</keyword>
<dbReference type="PROSITE" id="PS50158">
    <property type="entry name" value="ZF_CCHC"/>
    <property type="match status" value="8"/>
</dbReference>
<evidence type="ECO:0000256" key="1">
    <source>
        <dbReference type="PROSITE-ProRule" id="PRU00047"/>
    </source>
</evidence>
<feature type="domain" description="CCHC-type" evidence="3">
    <location>
        <begin position="427"/>
        <end position="443"/>
    </location>
</feature>
<evidence type="ECO:0000313" key="5">
    <source>
        <dbReference type="Proteomes" id="UP000326759"/>
    </source>
</evidence>
<dbReference type="OrthoDB" id="3863715at2759"/>
<dbReference type="InterPro" id="IPR001878">
    <property type="entry name" value="Znf_CCHC"/>
</dbReference>
<feature type="region of interest" description="Disordered" evidence="2">
    <location>
        <begin position="1"/>
        <end position="56"/>
    </location>
</feature>
<evidence type="ECO:0000259" key="3">
    <source>
        <dbReference type="PROSITE" id="PS50158"/>
    </source>
</evidence>
<feature type="compositionally biased region" description="Basic residues" evidence="2">
    <location>
        <begin position="24"/>
        <end position="34"/>
    </location>
</feature>
<proteinExistence type="predicted"/>
<gene>
    <name evidence="4" type="primary">HEXBP_0</name>
    <name evidence="4" type="ORF">Anas_04917</name>
</gene>
<feature type="domain" description="CCHC-type" evidence="3">
    <location>
        <begin position="250"/>
        <end position="266"/>
    </location>
</feature>
<sequence>MKQSVGRNQTGGNLVVSKNVSNFKSKKVKSQKRKPYYEQRDKGNIDPKKLKVSQKDDERVMSEDFEKFSKSHTLKTTTKFVGINRKNKLKGKNLHNNYKYEENKIMTNFEGIWILRKNLKSMKKLSKETKLKIISDRKNDKNNVELTPEEQQLYNKKMKASMKLQVKMLKNVMKLNKNSHEIKQKKPGKYLGIDYENDENLVKFGGHFIKKEAAEKIQNSCDSMRAREHFAQYCPLNKKDGGLEKESNPKCFSCNKVGHFSKNCPNKSEPSEDTNIVKCYKCNKVGHFSKSCPVKSKPNEDSNIVKCYKCNEVGHFSKNCPNKSEPSEDSNIVKCYECNEVGHFSKNCPNKADPSEDSKISEPSEDTNIVKCHKCNKVGHFSKNCPNKSKPSEDSNIVKCYKCNEVGHFSKNCPNKSKPIEDSNIVKCYKCNKVGHFSKNCPNKSEPSEYSNIVKCYKCNKVGHFSKSCPNISKNI</sequence>
<organism evidence="4 5">
    <name type="scientific">Armadillidium nasatum</name>
    <dbReference type="NCBI Taxonomy" id="96803"/>
    <lineage>
        <taxon>Eukaryota</taxon>
        <taxon>Metazoa</taxon>
        <taxon>Ecdysozoa</taxon>
        <taxon>Arthropoda</taxon>
        <taxon>Crustacea</taxon>
        <taxon>Multicrustacea</taxon>
        <taxon>Malacostraca</taxon>
        <taxon>Eumalacostraca</taxon>
        <taxon>Peracarida</taxon>
        <taxon>Isopoda</taxon>
        <taxon>Oniscidea</taxon>
        <taxon>Crinocheta</taxon>
        <taxon>Armadillidiidae</taxon>
        <taxon>Armadillidium</taxon>
    </lineage>
</organism>
<dbReference type="SMART" id="SM00343">
    <property type="entry name" value="ZnF_C2HC"/>
    <property type="match status" value="8"/>
</dbReference>
<dbReference type="InterPro" id="IPR036875">
    <property type="entry name" value="Znf_CCHC_sf"/>
</dbReference>